<dbReference type="AlphaFoldDB" id="A0AAW2DJQ3"/>
<evidence type="ECO:0000313" key="2">
    <source>
        <dbReference type="EMBL" id="KAL0010878.1"/>
    </source>
</evidence>
<comment type="caution">
    <text evidence="2">The sequence shown here is derived from an EMBL/GenBank/DDBJ whole genome shotgun (WGS) entry which is preliminary data.</text>
</comment>
<keyword evidence="3" id="KW-1185">Reference proteome</keyword>
<feature type="region of interest" description="Disordered" evidence="1">
    <location>
        <begin position="72"/>
        <end position="124"/>
    </location>
</feature>
<gene>
    <name evidence="2" type="ORF">SO802_005986</name>
</gene>
<organism evidence="2 3">
    <name type="scientific">Lithocarpus litseifolius</name>
    <dbReference type="NCBI Taxonomy" id="425828"/>
    <lineage>
        <taxon>Eukaryota</taxon>
        <taxon>Viridiplantae</taxon>
        <taxon>Streptophyta</taxon>
        <taxon>Embryophyta</taxon>
        <taxon>Tracheophyta</taxon>
        <taxon>Spermatophyta</taxon>
        <taxon>Magnoliopsida</taxon>
        <taxon>eudicotyledons</taxon>
        <taxon>Gunneridae</taxon>
        <taxon>Pentapetalae</taxon>
        <taxon>rosids</taxon>
        <taxon>fabids</taxon>
        <taxon>Fagales</taxon>
        <taxon>Fagaceae</taxon>
        <taxon>Lithocarpus</taxon>
    </lineage>
</organism>
<sequence length="198" mass="22042">MSYNDEYMVWFCPCTVLHVTKATSYWDTLRHTPVPTSGRCHTLVHDHTMEEASQTEDEMCLDIGYDMGSMAHDDAGQSHTFAHEDASQSPSTSSTTTPLPTTRMSPPPTTNTAPADVRGRDGMRFMPTPGRPTLVLQGETNQETSEEKKTGMNFDGIIYLSVANSLDLTLKIANKYLQDSIILMRVASESNIRFKESQ</sequence>
<dbReference type="EMBL" id="JAZDWU010000002">
    <property type="protein sequence ID" value="KAL0010878.1"/>
    <property type="molecule type" value="Genomic_DNA"/>
</dbReference>
<dbReference type="Proteomes" id="UP001459277">
    <property type="component" value="Unassembled WGS sequence"/>
</dbReference>
<feature type="compositionally biased region" description="Low complexity" evidence="1">
    <location>
        <begin position="87"/>
        <end position="104"/>
    </location>
</feature>
<evidence type="ECO:0000256" key="1">
    <source>
        <dbReference type="SAM" id="MobiDB-lite"/>
    </source>
</evidence>
<proteinExistence type="predicted"/>
<protein>
    <submittedName>
        <fullName evidence="2">Uncharacterized protein</fullName>
    </submittedName>
</protein>
<evidence type="ECO:0000313" key="3">
    <source>
        <dbReference type="Proteomes" id="UP001459277"/>
    </source>
</evidence>
<reference evidence="2 3" key="1">
    <citation type="submission" date="2024-01" db="EMBL/GenBank/DDBJ databases">
        <title>A telomere-to-telomere, gap-free genome of sweet tea (Lithocarpus litseifolius).</title>
        <authorList>
            <person name="Zhou J."/>
        </authorList>
    </citation>
    <scope>NUCLEOTIDE SEQUENCE [LARGE SCALE GENOMIC DNA]</scope>
    <source>
        <strain evidence="2">Zhou-2022a</strain>
        <tissue evidence="2">Leaf</tissue>
    </source>
</reference>
<name>A0AAW2DJQ3_9ROSI</name>
<accession>A0AAW2DJQ3</accession>
<feature type="compositionally biased region" description="Basic and acidic residues" evidence="1">
    <location>
        <begin position="72"/>
        <end position="86"/>
    </location>
</feature>